<dbReference type="Gene3D" id="1.10.890.20">
    <property type="match status" value="1"/>
</dbReference>
<comment type="function">
    <text evidence="5">Catalyzes the intramolecular cyclization of bicyclic chalcones into tricyclic (S)-flavanones. Responsible for the isomerization of 4,2',4',6'-tetrahydroxychalcone (also termed chalcone) into naringenin.</text>
</comment>
<keyword evidence="4" id="KW-0284">Flavonoid biosynthesis</keyword>
<evidence type="ECO:0000256" key="1">
    <source>
        <dbReference type="ARBA" id="ARBA00004966"/>
    </source>
</evidence>
<keyword evidence="10" id="KW-1185">Reference proteome</keyword>
<name>A0A833RAW7_9POAL</name>
<dbReference type="InterPro" id="IPR016087">
    <property type="entry name" value="Chalcone_isomerase"/>
</dbReference>
<dbReference type="Pfam" id="PF02431">
    <property type="entry name" value="Chalcone"/>
    <property type="match status" value="1"/>
</dbReference>
<comment type="caution">
    <text evidence="9">The sequence shown here is derived from an EMBL/GenBank/DDBJ whole genome shotgun (WGS) entry which is preliminary data.</text>
</comment>
<evidence type="ECO:0000256" key="6">
    <source>
        <dbReference type="ARBA" id="ARBA00034056"/>
    </source>
</evidence>
<dbReference type="InterPro" id="IPR036298">
    <property type="entry name" value="Chalcone_isomerase_sf"/>
</dbReference>
<evidence type="ECO:0000313" key="9">
    <source>
        <dbReference type="EMBL" id="KAF3334627.1"/>
    </source>
</evidence>
<dbReference type="InterPro" id="IPR016089">
    <property type="entry name" value="Chalcone_isomerase_bundle_sf"/>
</dbReference>
<keyword evidence="3 9" id="KW-0413">Isomerase</keyword>
<dbReference type="AlphaFoldDB" id="A0A833RAW7"/>
<dbReference type="Gene3D" id="3.50.70.10">
    <property type="match status" value="1"/>
</dbReference>
<reference evidence="9" key="1">
    <citation type="submission" date="2020-01" db="EMBL/GenBank/DDBJ databases">
        <title>Genome sequence of Kobresia littledalei, the first chromosome-level genome in the family Cyperaceae.</title>
        <authorList>
            <person name="Qu G."/>
        </authorList>
    </citation>
    <scope>NUCLEOTIDE SEQUENCE</scope>
    <source>
        <strain evidence="9">C.B.Clarke</strain>
        <tissue evidence="9">Leaf</tissue>
    </source>
</reference>
<dbReference type="UniPathway" id="UPA00154"/>
<dbReference type="PANTHER" id="PTHR28039:SF8">
    <property type="entry name" value="CHALCONE--FLAVANONE ISOMERASE 1-RELATED"/>
    <property type="match status" value="1"/>
</dbReference>
<dbReference type="PANTHER" id="PTHR28039">
    <property type="entry name" value="CHALCONE--FLAVONONE ISOMERASE 1-RELATED"/>
    <property type="match status" value="1"/>
</dbReference>
<evidence type="ECO:0000259" key="8">
    <source>
        <dbReference type="Pfam" id="PF02431"/>
    </source>
</evidence>
<proteinExistence type="inferred from homology"/>
<sequence length="244" mass="26303">MGEVSSFALPPTPLHIDGVTFPAFATPPEYSSSSKSPLFLAGAGVRGLEIGGKFVKFTAIGIYLEESSLGALAEKWTAKPADELAASPDFYADIINGPFEKFVRVTMILPLTGEMYSDKVSENCMAHWKAIGILTEAEVDAVNKFKEVFKPETFPPGSSILFTHSTSGALSIAFSKDDSVPETNKLVIENRKLCRAVLESIIGEHGVSPAAKHSLAIRFCEHFKSQSAANQEEVHVENPVTINA</sequence>
<evidence type="ECO:0000256" key="7">
    <source>
        <dbReference type="RuleBase" id="RU361158"/>
    </source>
</evidence>
<dbReference type="Proteomes" id="UP000623129">
    <property type="component" value="Unassembled WGS sequence"/>
</dbReference>
<dbReference type="InterPro" id="IPR044164">
    <property type="entry name" value="CFI"/>
</dbReference>
<gene>
    <name evidence="9" type="ORF">FCM35_KLT21231</name>
</gene>
<dbReference type="SUPFAM" id="SSF54626">
    <property type="entry name" value="Chalcone isomerase"/>
    <property type="match status" value="1"/>
</dbReference>
<dbReference type="EMBL" id="SWLB01000009">
    <property type="protein sequence ID" value="KAF3334627.1"/>
    <property type="molecule type" value="Genomic_DNA"/>
</dbReference>
<feature type="domain" description="Chalcone isomerase" evidence="8">
    <location>
        <begin position="16"/>
        <end position="220"/>
    </location>
</feature>
<dbReference type="GO" id="GO:0009813">
    <property type="term" value="P:flavonoid biosynthetic process"/>
    <property type="evidence" value="ECO:0007669"/>
    <property type="project" value="UniProtKB-UniPathway"/>
</dbReference>
<dbReference type="GO" id="GO:0045430">
    <property type="term" value="F:chalcone isomerase activity"/>
    <property type="evidence" value="ECO:0007669"/>
    <property type="project" value="UniProtKB-EC"/>
</dbReference>
<evidence type="ECO:0000256" key="2">
    <source>
        <dbReference type="ARBA" id="ARBA00007166"/>
    </source>
</evidence>
<evidence type="ECO:0000256" key="3">
    <source>
        <dbReference type="ARBA" id="ARBA00023235"/>
    </source>
</evidence>
<evidence type="ECO:0000313" key="10">
    <source>
        <dbReference type="Proteomes" id="UP000623129"/>
    </source>
</evidence>
<dbReference type="OrthoDB" id="1903537at2759"/>
<protein>
    <recommendedName>
        <fullName evidence="7">Chalcone-flavonone isomerase family protein</fullName>
    </recommendedName>
</protein>
<comment type="pathway">
    <text evidence="1">Secondary metabolite biosynthesis; flavonoid biosynthesis.</text>
</comment>
<organism evidence="9 10">
    <name type="scientific">Carex littledalei</name>
    <dbReference type="NCBI Taxonomy" id="544730"/>
    <lineage>
        <taxon>Eukaryota</taxon>
        <taxon>Viridiplantae</taxon>
        <taxon>Streptophyta</taxon>
        <taxon>Embryophyta</taxon>
        <taxon>Tracheophyta</taxon>
        <taxon>Spermatophyta</taxon>
        <taxon>Magnoliopsida</taxon>
        <taxon>Liliopsida</taxon>
        <taxon>Poales</taxon>
        <taxon>Cyperaceae</taxon>
        <taxon>Cyperoideae</taxon>
        <taxon>Cariceae</taxon>
        <taxon>Carex</taxon>
        <taxon>Carex subgen. Euthyceras</taxon>
    </lineage>
</organism>
<evidence type="ECO:0000256" key="5">
    <source>
        <dbReference type="ARBA" id="ARBA00025429"/>
    </source>
</evidence>
<dbReference type="InterPro" id="IPR016088">
    <property type="entry name" value="Chalcone_isomerase_3-sand"/>
</dbReference>
<accession>A0A833RAW7</accession>
<comment type="catalytic activity">
    <reaction evidence="6">
        <text>a chalcone = a flavanone.</text>
        <dbReference type="EC" id="5.5.1.6"/>
    </reaction>
</comment>
<comment type="similarity">
    <text evidence="2 7">Belongs to the chalcone isomerase family.</text>
</comment>
<evidence type="ECO:0000256" key="4">
    <source>
        <dbReference type="ARBA" id="ARBA00023241"/>
    </source>
</evidence>